<sequence length="283" mass="32141">MQADKDDSSRRRVGNFTVLVPIHKAELFKTLLPSAIEAAKKYNGKVLLLNVIKKPYLASPQKAEEKRPKRTSFLSEGMSMLHQAECKREIQIEISPDISRTIKRIAQMRAVHLIVMGSNGNQRAIFKNEIPYNLQQLACSIMVARGTEKSPFSRVVVFADRLHDVPPMLDHASFLVSSKNPTLHVFHDFQAASLNTELDTFLKQIKKFKTNNPEFSGEITHNCIAETAGDPIEIPAKGKKRSCVLIRYRGHWFQQLITMHKNDPDMVAQSTGLPIFLYKPEKY</sequence>
<keyword evidence="3" id="KW-1185">Reference proteome</keyword>
<dbReference type="STRING" id="1194090.SAMN05443144_13219"/>
<evidence type="ECO:0000313" key="3">
    <source>
        <dbReference type="Proteomes" id="UP000184041"/>
    </source>
</evidence>
<accession>A0A1M5KI47</accession>
<evidence type="ECO:0000259" key="1">
    <source>
        <dbReference type="Pfam" id="PF00582"/>
    </source>
</evidence>
<dbReference type="RefSeq" id="WP_073068227.1">
    <property type="nucleotide sequence ID" value="NZ_FQUS01000032.1"/>
</dbReference>
<reference evidence="2 3" key="1">
    <citation type="submission" date="2016-11" db="EMBL/GenBank/DDBJ databases">
        <authorList>
            <person name="Jaros S."/>
            <person name="Januszkiewicz K."/>
            <person name="Wedrychowicz H."/>
        </authorList>
    </citation>
    <scope>NUCLEOTIDE SEQUENCE [LARGE SCALE GENOMIC DNA]</scope>
    <source>
        <strain evidence="2 3">DSM 21986</strain>
    </source>
</reference>
<gene>
    <name evidence="2" type="ORF">SAMN05443144_13219</name>
</gene>
<feature type="domain" description="UspA" evidence="1">
    <location>
        <begin position="17"/>
        <end position="143"/>
    </location>
</feature>
<dbReference type="SUPFAM" id="SSF52402">
    <property type="entry name" value="Adenine nucleotide alpha hydrolases-like"/>
    <property type="match status" value="1"/>
</dbReference>
<evidence type="ECO:0000313" key="2">
    <source>
        <dbReference type="EMBL" id="SHG52395.1"/>
    </source>
</evidence>
<dbReference type="InterPro" id="IPR006016">
    <property type="entry name" value="UspA"/>
</dbReference>
<proteinExistence type="predicted"/>
<dbReference type="EMBL" id="FQUS01000032">
    <property type="protein sequence ID" value="SHG52395.1"/>
    <property type="molecule type" value="Genomic_DNA"/>
</dbReference>
<dbReference type="Pfam" id="PF00582">
    <property type="entry name" value="Usp"/>
    <property type="match status" value="1"/>
</dbReference>
<dbReference type="Proteomes" id="UP000184041">
    <property type="component" value="Unassembled WGS sequence"/>
</dbReference>
<dbReference type="AlphaFoldDB" id="A0A1M5KI47"/>
<dbReference type="CDD" id="cd00293">
    <property type="entry name" value="USP-like"/>
    <property type="match status" value="1"/>
</dbReference>
<name>A0A1M5KI47_9BACT</name>
<organism evidence="2 3">
    <name type="scientific">Fodinibius roseus</name>
    <dbReference type="NCBI Taxonomy" id="1194090"/>
    <lineage>
        <taxon>Bacteria</taxon>
        <taxon>Pseudomonadati</taxon>
        <taxon>Balneolota</taxon>
        <taxon>Balneolia</taxon>
        <taxon>Balneolales</taxon>
        <taxon>Balneolaceae</taxon>
        <taxon>Fodinibius</taxon>
    </lineage>
</organism>
<protein>
    <submittedName>
        <fullName evidence="2">Universal stress protein family protein</fullName>
    </submittedName>
</protein>
<dbReference type="Gene3D" id="3.40.50.12370">
    <property type="match status" value="1"/>
</dbReference>